<organism evidence="1 2">
    <name type="scientific">Scortum barcoo</name>
    <name type="common">barcoo grunter</name>
    <dbReference type="NCBI Taxonomy" id="214431"/>
    <lineage>
        <taxon>Eukaryota</taxon>
        <taxon>Metazoa</taxon>
        <taxon>Chordata</taxon>
        <taxon>Craniata</taxon>
        <taxon>Vertebrata</taxon>
        <taxon>Euteleostomi</taxon>
        <taxon>Actinopterygii</taxon>
        <taxon>Neopterygii</taxon>
        <taxon>Teleostei</taxon>
        <taxon>Neoteleostei</taxon>
        <taxon>Acanthomorphata</taxon>
        <taxon>Eupercaria</taxon>
        <taxon>Centrarchiformes</taxon>
        <taxon>Terapontoidei</taxon>
        <taxon>Terapontidae</taxon>
        <taxon>Scortum</taxon>
    </lineage>
</organism>
<comment type="caution">
    <text evidence="1">The sequence shown here is derived from an EMBL/GenBank/DDBJ whole genome shotgun (WGS) entry which is preliminary data.</text>
</comment>
<evidence type="ECO:0000313" key="1">
    <source>
        <dbReference type="EMBL" id="KAI3352680.1"/>
    </source>
</evidence>
<protein>
    <submittedName>
        <fullName evidence="1">Uncharacterized protein</fullName>
    </submittedName>
</protein>
<dbReference type="EMBL" id="CM041553">
    <property type="protein sequence ID" value="KAI3352680.1"/>
    <property type="molecule type" value="Genomic_DNA"/>
</dbReference>
<sequence length="213" mass="23575">MSPVEDIGLQLLPPPPFTAFLYWWVPGVMATAGRDSYKDTKQPAAAAQRLFVKDVNRHLKEATNVCYGASVSQGDATEKLAHQVAAQVTAADCRVEEASGDPHEEEKDEAHKSSKGHKNLQFFDHQHFTSLLSLCLIGFSCSLKISTFPLPEPAAGCPTSPESITERIYSLDMEDKEKEDLRVGSLSQQRTKLQESQNSVKPEDEPQRPRPPD</sequence>
<accession>A0ACB8VBD6</accession>
<evidence type="ECO:0000313" key="2">
    <source>
        <dbReference type="Proteomes" id="UP000831701"/>
    </source>
</evidence>
<gene>
    <name evidence="1" type="ORF">L3Q82_020152</name>
</gene>
<name>A0ACB8VBD6_9TELE</name>
<dbReference type="Proteomes" id="UP000831701">
    <property type="component" value="Chromosome 23"/>
</dbReference>
<reference evidence="1" key="1">
    <citation type="submission" date="2022-04" db="EMBL/GenBank/DDBJ databases">
        <title>Jade perch genome.</title>
        <authorList>
            <person name="Chao B."/>
        </authorList>
    </citation>
    <scope>NUCLEOTIDE SEQUENCE</scope>
    <source>
        <strain evidence="1">CB-2022</strain>
    </source>
</reference>
<keyword evidence="2" id="KW-1185">Reference proteome</keyword>
<proteinExistence type="predicted"/>